<dbReference type="Pfam" id="PF12456">
    <property type="entry name" value="hSac2"/>
    <property type="match status" value="1"/>
</dbReference>
<dbReference type="GO" id="GO:0043812">
    <property type="term" value="F:phosphatidylinositol-4-phosphate phosphatase activity"/>
    <property type="evidence" value="ECO:0007669"/>
    <property type="project" value="TreeGrafter"/>
</dbReference>
<feature type="region of interest" description="Disordered" evidence="1">
    <location>
        <begin position="852"/>
        <end position="894"/>
    </location>
</feature>
<evidence type="ECO:0000256" key="1">
    <source>
        <dbReference type="SAM" id="MobiDB-lite"/>
    </source>
</evidence>
<protein>
    <submittedName>
        <fullName evidence="4">Phosphatidylinositide phosphatase SAC2</fullName>
    </submittedName>
</protein>
<organism evidence="4 5">
    <name type="scientific">Zootermopsis nevadensis</name>
    <name type="common">Dampwood termite</name>
    <dbReference type="NCBI Taxonomy" id="136037"/>
    <lineage>
        <taxon>Eukaryota</taxon>
        <taxon>Metazoa</taxon>
        <taxon>Ecdysozoa</taxon>
        <taxon>Arthropoda</taxon>
        <taxon>Hexapoda</taxon>
        <taxon>Insecta</taxon>
        <taxon>Pterygota</taxon>
        <taxon>Neoptera</taxon>
        <taxon>Polyneoptera</taxon>
        <taxon>Dictyoptera</taxon>
        <taxon>Blattodea</taxon>
        <taxon>Blattoidea</taxon>
        <taxon>Termitoidae</taxon>
        <taxon>Termopsidae</taxon>
        <taxon>Zootermopsis</taxon>
    </lineage>
</organism>
<feature type="domain" description="SAC" evidence="2">
    <location>
        <begin position="195"/>
        <end position="541"/>
    </location>
</feature>
<dbReference type="PROSITE" id="PS50275">
    <property type="entry name" value="SAC"/>
    <property type="match status" value="1"/>
</dbReference>
<dbReference type="InterPro" id="IPR034753">
    <property type="entry name" value="hSac2"/>
</dbReference>
<accession>A0A067R946</accession>
<dbReference type="InterPro" id="IPR022158">
    <property type="entry name" value="Inositol_phosphatase"/>
</dbReference>
<feature type="compositionally biased region" description="Polar residues" evidence="1">
    <location>
        <begin position="1144"/>
        <end position="1167"/>
    </location>
</feature>
<evidence type="ECO:0000313" key="4">
    <source>
        <dbReference type="EMBL" id="KDR19126.1"/>
    </source>
</evidence>
<feature type="compositionally biased region" description="Polar residues" evidence="1">
    <location>
        <begin position="1078"/>
        <end position="1097"/>
    </location>
</feature>
<reference evidence="4 5" key="1">
    <citation type="journal article" date="2014" name="Nat. Commun.">
        <title>Molecular traces of alternative social organization in a termite genome.</title>
        <authorList>
            <person name="Terrapon N."/>
            <person name="Li C."/>
            <person name="Robertson H.M."/>
            <person name="Ji L."/>
            <person name="Meng X."/>
            <person name="Booth W."/>
            <person name="Chen Z."/>
            <person name="Childers C.P."/>
            <person name="Glastad K.M."/>
            <person name="Gokhale K."/>
            <person name="Gowin J."/>
            <person name="Gronenberg W."/>
            <person name="Hermansen R.A."/>
            <person name="Hu H."/>
            <person name="Hunt B.G."/>
            <person name="Huylmans A.K."/>
            <person name="Khalil S.M."/>
            <person name="Mitchell R.D."/>
            <person name="Munoz-Torres M.C."/>
            <person name="Mustard J.A."/>
            <person name="Pan H."/>
            <person name="Reese J.T."/>
            <person name="Scharf M.E."/>
            <person name="Sun F."/>
            <person name="Vogel H."/>
            <person name="Xiao J."/>
            <person name="Yang W."/>
            <person name="Yang Z."/>
            <person name="Yang Z."/>
            <person name="Zhou J."/>
            <person name="Zhu J."/>
            <person name="Brent C.S."/>
            <person name="Elsik C.G."/>
            <person name="Goodisman M.A."/>
            <person name="Liberles D.A."/>
            <person name="Roe R.M."/>
            <person name="Vargo E.L."/>
            <person name="Vilcinskas A."/>
            <person name="Wang J."/>
            <person name="Bornberg-Bauer E."/>
            <person name="Korb J."/>
            <person name="Zhang G."/>
            <person name="Liebig J."/>
        </authorList>
    </citation>
    <scope>NUCLEOTIDE SEQUENCE [LARGE SCALE GENOMIC DNA]</scope>
    <source>
        <tissue evidence="4">Whole organism</tissue>
    </source>
</reference>
<dbReference type="OMA" id="ALHKESQ"/>
<dbReference type="InParanoid" id="A0A067R946"/>
<dbReference type="GO" id="GO:0046856">
    <property type="term" value="P:phosphatidylinositol dephosphorylation"/>
    <property type="evidence" value="ECO:0007669"/>
    <property type="project" value="TreeGrafter"/>
</dbReference>
<sequence>MSFQGKNIPKMELFRTDQYYIFVNGEYGLWLDRTTGEFEAKPAWDLASAVDPECLGVLCGIVGKIELQSVVDCRLMLIKESASVGDLPGGKTVYKIKSVTFLQLGPAGDSTDLGLKPCRKHQNNKKAGTSGGGIFDIHQKAAFAKTWGTIKSATNTIKNTTQQAAALATSQVKLGKRRDSKEREKFERRILEELQRIFTETDSFYYSLDGDLTNSLQRQCNLREKNKEFLKNRGLWRTVDDRFFWNKHMLQDIISLNSPLADPWIVPIIQGFVQIEHCKVEIGFDPAVNEALEPRYETFTLSLISRRSRFRAGTRYKRRGVDEDGKCANYVETEQIVSHHHHQVSFVQVRGSVPVFWSQPGYKYRPPPRIDKGETETQMAFEKHFAEEIAIYGPVCIVNLVDQAGKEKIIWDAYTNHILAYNSLDLTYATFDFHEYCRGMHFENVSVLIASLVDVIRDMNYCWTDSEGQICSQKGIFRVNCIDCLDRTNVVQTAIAKAVMEIQFSKLGLIPPEGNIPTSIRNTFQLLWANNGDIISKQYAGTNALKGDYTRTGERKFTGLMKDGMNSANRYYLSRFKDTYRQATIDMMLGNPVSEDVFSQEKADDEVDVAATAEHVKLLIEDCKKMLISDTDIILGAWGLIDADPVSGDPTETEIDTILILTRDSYYVAEYDDQLDRVTKYQRILLQDLTLIEFGFLEHGGPVSLFKQTSKTGNHCIRLNYRVASVPGYFHVFRSTNLRFFNNMAVGIKTHEEMIESLKAICEAFIVAIEIAHLPPVTFRQNKLDKRKSKLLTSDSSSLLGPGSYLDVTRLPHMTRNVSETQLSSLKNVGTKALNNVTQQFNKLNKLGHSFNTKKSKQAADDEKGKKQGPIFTVGVPDNAPQDANSTFSVSKHSSDEEEEVAPFEYVRHHQTSFLSQQQDPLCQTRTDLFAEGKFTDLFLPDVGIIMSTKVRGNVNHSYLDTHRMLDPFLRFQPSAAPLIDNVSLSRVVQNVSIHGHVLTHSRTDLSLDISSLVPPFSSAGLTTSRKSSLTPSPHRGGSTTPEITIENTTAAQDERSAIIAALRADKKPFVPEDSRMKQVQSEGEPNESGSKSQQTELKAKLTPPNTLQLARKLSLSSDEVDRRQGGRGKEDKNTKDQGEKNADPSSKSALTGQSGQLVEGQRSSSVHDVSLNITSSQSESAIKTIRSGITNVITSPAAATKDLVLSPFSKFAKGMQNLGANLDPRKLKAGSYVSTGRHVTEHQIEEHRKLQEKWKNCGTRLIAL</sequence>
<feature type="compositionally biased region" description="Polar residues" evidence="1">
    <location>
        <begin position="882"/>
        <end position="892"/>
    </location>
</feature>
<evidence type="ECO:0000313" key="5">
    <source>
        <dbReference type="Proteomes" id="UP000027135"/>
    </source>
</evidence>
<feature type="region of interest" description="Disordered" evidence="1">
    <location>
        <begin position="1020"/>
        <end position="1051"/>
    </location>
</feature>
<proteinExistence type="predicted"/>
<dbReference type="AlphaFoldDB" id="A0A067R946"/>
<evidence type="ECO:0000259" key="3">
    <source>
        <dbReference type="PROSITE" id="PS51791"/>
    </source>
</evidence>
<feature type="compositionally biased region" description="Basic and acidic residues" evidence="1">
    <location>
        <begin position="1120"/>
        <end position="1143"/>
    </location>
</feature>
<dbReference type="FunCoup" id="A0A067R946">
    <property type="interactions" value="662"/>
</dbReference>
<dbReference type="eggNOG" id="KOG1890">
    <property type="taxonomic scope" value="Eukaryota"/>
</dbReference>
<evidence type="ECO:0000259" key="2">
    <source>
        <dbReference type="PROSITE" id="PS50275"/>
    </source>
</evidence>
<dbReference type="GO" id="GO:0005769">
    <property type="term" value="C:early endosome"/>
    <property type="evidence" value="ECO:0007669"/>
    <property type="project" value="TreeGrafter"/>
</dbReference>
<dbReference type="Pfam" id="PF02383">
    <property type="entry name" value="Syja_N"/>
    <property type="match status" value="1"/>
</dbReference>
<dbReference type="PROSITE" id="PS51791">
    <property type="entry name" value="HSAC2"/>
    <property type="match status" value="1"/>
</dbReference>
<dbReference type="PANTHER" id="PTHR45662:SF8">
    <property type="entry name" value="PHOSPHATIDYLINOSITIDE PHOSPHATASE SAC2"/>
    <property type="match status" value="1"/>
</dbReference>
<dbReference type="PANTHER" id="PTHR45662">
    <property type="entry name" value="PHOSPHATIDYLINOSITIDE PHOSPHATASE SAC1"/>
    <property type="match status" value="1"/>
</dbReference>
<dbReference type="InterPro" id="IPR002013">
    <property type="entry name" value="SAC_dom"/>
</dbReference>
<name>A0A067R946_ZOONE</name>
<dbReference type="EMBL" id="KK852660">
    <property type="protein sequence ID" value="KDR19126.1"/>
    <property type="molecule type" value="Genomic_DNA"/>
</dbReference>
<feature type="domain" description="HSac2" evidence="3">
    <location>
        <begin position="610"/>
        <end position="767"/>
    </location>
</feature>
<gene>
    <name evidence="4" type="ORF">L798_07008</name>
</gene>
<dbReference type="GO" id="GO:0045334">
    <property type="term" value="C:clathrin-coated endocytic vesicle"/>
    <property type="evidence" value="ECO:0007669"/>
    <property type="project" value="TreeGrafter"/>
</dbReference>
<feature type="region of interest" description="Disordered" evidence="1">
    <location>
        <begin position="1064"/>
        <end position="1167"/>
    </location>
</feature>
<feature type="compositionally biased region" description="Basic and acidic residues" evidence="1">
    <location>
        <begin position="1064"/>
        <end position="1077"/>
    </location>
</feature>
<dbReference type="Proteomes" id="UP000027135">
    <property type="component" value="Unassembled WGS sequence"/>
</dbReference>
<keyword evidence="5" id="KW-1185">Reference proteome</keyword>
<dbReference type="GO" id="GO:2001135">
    <property type="term" value="P:regulation of endocytic recycling"/>
    <property type="evidence" value="ECO:0007669"/>
    <property type="project" value="TreeGrafter"/>
</dbReference>